<gene>
    <name evidence="2" type="ORF">CGZ90_16650</name>
</gene>
<dbReference type="EMBL" id="NOII01000011">
    <property type="protein sequence ID" value="OYD56639.1"/>
    <property type="molecule type" value="Genomic_DNA"/>
</dbReference>
<name>A0A235F5X0_9BACL</name>
<keyword evidence="3" id="KW-1185">Reference proteome</keyword>
<accession>A0A235F5X0</accession>
<dbReference type="OrthoDB" id="2428293at2"/>
<dbReference type="RefSeq" id="WP_094253655.1">
    <property type="nucleotide sequence ID" value="NZ_JBHLXL010000002.1"/>
</dbReference>
<comment type="caution">
    <text evidence="2">The sequence shown here is derived from an EMBL/GenBank/DDBJ whole genome shotgun (WGS) entry which is preliminary data.</text>
</comment>
<dbReference type="AlphaFoldDB" id="A0A235F5X0"/>
<reference evidence="2 3" key="1">
    <citation type="submission" date="2017-07" db="EMBL/GenBank/DDBJ databases">
        <title>Fictibacillus sp. nov. GDSW-R2A3 Genome sequencing and assembly.</title>
        <authorList>
            <person name="Mayilraj S."/>
        </authorList>
    </citation>
    <scope>NUCLEOTIDE SEQUENCE [LARGE SCALE GENOMIC DNA]</scope>
    <source>
        <strain evidence="2 3">GDSW-R2A3</strain>
    </source>
</reference>
<proteinExistence type="predicted"/>
<organism evidence="2 3">
    <name type="scientific">Fictibacillus aquaticus</name>
    <dbReference type="NCBI Taxonomy" id="2021314"/>
    <lineage>
        <taxon>Bacteria</taxon>
        <taxon>Bacillati</taxon>
        <taxon>Bacillota</taxon>
        <taxon>Bacilli</taxon>
        <taxon>Bacillales</taxon>
        <taxon>Fictibacillaceae</taxon>
        <taxon>Fictibacillus</taxon>
    </lineage>
</organism>
<protein>
    <submittedName>
        <fullName evidence="2">Uncharacterized protein</fullName>
    </submittedName>
</protein>
<sequence length="126" mass="15032">MIALIFAIVCSIILFNPHIKWWIKTGAGVYYAVLTYFFNTGRQEIEDKYHYKGPIEVYWDKNSDYVDAYYGFFTIPFMVLLIYSYYLWLKHCKTKTQKFWIVLSIIPVGLLFLWLSILLGMLGYRP</sequence>
<dbReference type="Proteomes" id="UP000215059">
    <property type="component" value="Unassembled WGS sequence"/>
</dbReference>
<feature type="transmembrane region" description="Helical" evidence="1">
    <location>
        <begin position="100"/>
        <end position="124"/>
    </location>
</feature>
<keyword evidence="1" id="KW-0812">Transmembrane</keyword>
<keyword evidence="1" id="KW-0472">Membrane</keyword>
<keyword evidence="1" id="KW-1133">Transmembrane helix</keyword>
<evidence type="ECO:0000256" key="1">
    <source>
        <dbReference type="SAM" id="Phobius"/>
    </source>
</evidence>
<evidence type="ECO:0000313" key="3">
    <source>
        <dbReference type="Proteomes" id="UP000215059"/>
    </source>
</evidence>
<feature type="transmembrane region" description="Helical" evidence="1">
    <location>
        <begin position="68"/>
        <end position="88"/>
    </location>
</feature>
<evidence type="ECO:0000313" key="2">
    <source>
        <dbReference type="EMBL" id="OYD56639.1"/>
    </source>
</evidence>